<dbReference type="FunFam" id="2.60.120.10:FF:000024">
    <property type="entry name" value="Cyclic nucleotide-gated ion channel 1"/>
    <property type="match status" value="1"/>
</dbReference>
<comment type="similarity">
    <text evidence="2">Belongs to the cyclic nucleotide-gated cation channel (TC 1.A.1.5) family.</text>
</comment>
<dbReference type="AlphaFoldDB" id="A0A4Y7JQU8"/>
<evidence type="ECO:0000256" key="2">
    <source>
        <dbReference type="ARBA" id="ARBA00010486"/>
    </source>
</evidence>
<dbReference type="PANTHER" id="PTHR45651">
    <property type="entry name" value="CYCLIC NUCLEOTIDE-GATED ION CHANNEL 15-RELATED-RELATED"/>
    <property type="match status" value="1"/>
</dbReference>
<dbReference type="CDD" id="cd00038">
    <property type="entry name" value="CAP_ED"/>
    <property type="match status" value="1"/>
</dbReference>
<keyword evidence="3" id="KW-0813">Transport</keyword>
<keyword evidence="8" id="KW-1071">Ligand-gated ion channel</keyword>
<sequence>MTKILDPHGSFLKKWNKFFLLSHVVAVYLDPIFFYVPVIDRNKSCIGLDKKLLIAVIFMRSFTDVIYVLHIIFQFRTGFVAASSRVFVKGHLVNDPVAIARRYLSSYFFVDFLAALPLPQVVILIVIPNLQGSASLDTKNLLLYAVLFQFFPRVFRIYPLYKEVTRTCGIITERAWIGAAFNFFLYILFSHMFGASWYVLSIQREDRCWRNACGTEAACDPSSLYCGNNNSVGSKTVLNASCPHTESDATPFDFGIYLTALKSGVVESTDFHQKLCFCMWWGLRNLSSLGQNLETSTFVGEIYFAASISILGLVFFALLIGNMQAYLQSYTIGSEEMMRAKRRDAESWDVEQWMSDRLFPEVIRERIRRYEQYKWKQTRGINEQNIIHRLPKDLRRDIKRHLCLSLLIRVPIFEKMDDQLQDALCDRMEPAFYAEGSCIIREGDPVDEMLFIGRGKLLTVTTNGGRTGFFNSEIIKAGDFCGEELFTWALDPHSTTNLPISTRTVRALSEVEGFTLVSDNLKYVASKFRRIHSKQLQHTFRFYSQQWRTWAACFIQAAWRRYHKKKLEESLRQERVSYRLQNVLRLS</sequence>
<dbReference type="Gramene" id="RZC62065">
    <property type="protein sequence ID" value="RZC62065"/>
    <property type="gene ID" value="C5167_023838"/>
</dbReference>
<evidence type="ECO:0000256" key="3">
    <source>
        <dbReference type="ARBA" id="ARBA00022448"/>
    </source>
</evidence>
<dbReference type="GO" id="GO:0016020">
    <property type="term" value="C:membrane"/>
    <property type="evidence" value="ECO:0007669"/>
    <property type="project" value="InterPro"/>
</dbReference>
<feature type="transmembrane region" description="Helical" evidence="10">
    <location>
        <begin position="181"/>
        <end position="200"/>
    </location>
</feature>
<evidence type="ECO:0000313" key="12">
    <source>
        <dbReference type="EMBL" id="RZC62065.1"/>
    </source>
</evidence>
<keyword evidence="13" id="KW-1185">Reference proteome</keyword>
<dbReference type="InterPro" id="IPR005821">
    <property type="entry name" value="Ion_trans_dom"/>
</dbReference>
<evidence type="ECO:0000256" key="6">
    <source>
        <dbReference type="ARBA" id="ARBA00023065"/>
    </source>
</evidence>
<organism evidence="12 13">
    <name type="scientific">Papaver somniferum</name>
    <name type="common">Opium poppy</name>
    <dbReference type="NCBI Taxonomy" id="3469"/>
    <lineage>
        <taxon>Eukaryota</taxon>
        <taxon>Viridiplantae</taxon>
        <taxon>Streptophyta</taxon>
        <taxon>Embryophyta</taxon>
        <taxon>Tracheophyta</taxon>
        <taxon>Spermatophyta</taxon>
        <taxon>Magnoliopsida</taxon>
        <taxon>Ranunculales</taxon>
        <taxon>Papaveraceae</taxon>
        <taxon>Papaveroideae</taxon>
        <taxon>Papaver</taxon>
    </lineage>
</organism>
<dbReference type="PROSITE" id="PS50042">
    <property type="entry name" value="CNMP_BINDING_3"/>
    <property type="match status" value="1"/>
</dbReference>
<dbReference type="PANTHER" id="PTHR45651:SF5">
    <property type="entry name" value="CYCLIC NUCLEOTIDE-GATED ION CHANNEL 1"/>
    <property type="match status" value="1"/>
</dbReference>
<dbReference type="SUPFAM" id="SSF51206">
    <property type="entry name" value="cAMP-binding domain-like"/>
    <property type="match status" value="1"/>
</dbReference>
<comment type="subcellular location">
    <subcellularLocation>
        <location evidence="1">Endomembrane system</location>
        <topology evidence="1">Multi-pass membrane protein</topology>
    </subcellularLocation>
</comment>
<feature type="transmembrane region" description="Helical" evidence="10">
    <location>
        <begin position="302"/>
        <end position="321"/>
    </location>
</feature>
<evidence type="ECO:0000256" key="8">
    <source>
        <dbReference type="ARBA" id="ARBA00023286"/>
    </source>
</evidence>
<accession>A0A4Y7JQU8</accession>
<dbReference type="SUPFAM" id="SSF81324">
    <property type="entry name" value="Voltage-gated potassium channels"/>
    <property type="match status" value="1"/>
</dbReference>
<reference evidence="12 13" key="1">
    <citation type="journal article" date="2018" name="Science">
        <title>The opium poppy genome and morphinan production.</title>
        <authorList>
            <person name="Guo L."/>
            <person name="Winzer T."/>
            <person name="Yang X."/>
            <person name="Li Y."/>
            <person name="Ning Z."/>
            <person name="He Z."/>
            <person name="Teodor R."/>
            <person name="Lu Y."/>
            <person name="Bowser T.A."/>
            <person name="Graham I.A."/>
            <person name="Ye K."/>
        </authorList>
    </citation>
    <scope>NUCLEOTIDE SEQUENCE [LARGE SCALE GENOMIC DNA]</scope>
    <source>
        <strain evidence="13">cv. HN1</strain>
        <tissue evidence="12">Leaves</tissue>
    </source>
</reference>
<dbReference type="SMART" id="SM00100">
    <property type="entry name" value="cNMP"/>
    <property type="match status" value="1"/>
</dbReference>
<dbReference type="Pfam" id="PF00520">
    <property type="entry name" value="Ion_trans"/>
    <property type="match status" value="1"/>
</dbReference>
<keyword evidence="6" id="KW-0406">Ion transport</keyword>
<feature type="transmembrane region" description="Helical" evidence="10">
    <location>
        <begin position="20"/>
        <end position="40"/>
    </location>
</feature>
<evidence type="ECO:0000256" key="10">
    <source>
        <dbReference type="SAM" id="Phobius"/>
    </source>
</evidence>
<keyword evidence="9" id="KW-0407">Ion channel</keyword>
<evidence type="ECO:0000259" key="11">
    <source>
        <dbReference type="PROSITE" id="PS50042"/>
    </source>
</evidence>
<name>A0A4Y7JQU8_PAPSO</name>
<evidence type="ECO:0000256" key="7">
    <source>
        <dbReference type="ARBA" id="ARBA00023136"/>
    </source>
</evidence>
<keyword evidence="5 10" id="KW-1133">Transmembrane helix</keyword>
<dbReference type="Proteomes" id="UP000316621">
    <property type="component" value="Chromosome 5"/>
</dbReference>
<dbReference type="OrthoDB" id="421226at2759"/>
<evidence type="ECO:0000256" key="9">
    <source>
        <dbReference type="ARBA" id="ARBA00023303"/>
    </source>
</evidence>
<protein>
    <recommendedName>
        <fullName evidence="11">Cyclic nucleotide-binding domain-containing protein</fullName>
    </recommendedName>
</protein>
<feature type="domain" description="Cyclic nucleotide-binding" evidence="11">
    <location>
        <begin position="412"/>
        <end position="496"/>
    </location>
</feature>
<dbReference type="Gene3D" id="2.60.120.10">
    <property type="entry name" value="Jelly Rolls"/>
    <property type="match status" value="1"/>
</dbReference>
<dbReference type="Gene3D" id="1.10.287.630">
    <property type="entry name" value="Helix hairpin bin"/>
    <property type="match status" value="1"/>
</dbReference>
<evidence type="ECO:0000256" key="5">
    <source>
        <dbReference type="ARBA" id="ARBA00022989"/>
    </source>
</evidence>
<evidence type="ECO:0000256" key="1">
    <source>
        <dbReference type="ARBA" id="ARBA00004127"/>
    </source>
</evidence>
<keyword evidence="7 10" id="KW-0472">Membrane</keyword>
<proteinExistence type="inferred from homology"/>
<dbReference type="GO" id="GO:0005216">
    <property type="term" value="F:monoatomic ion channel activity"/>
    <property type="evidence" value="ECO:0007669"/>
    <property type="project" value="InterPro"/>
</dbReference>
<dbReference type="GO" id="GO:0012505">
    <property type="term" value="C:endomembrane system"/>
    <property type="evidence" value="ECO:0007669"/>
    <property type="project" value="UniProtKB-SubCell"/>
</dbReference>
<dbReference type="InterPro" id="IPR014710">
    <property type="entry name" value="RmlC-like_jellyroll"/>
</dbReference>
<dbReference type="EMBL" id="CM010719">
    <property type="protein sequence ID" value="RZC62065.1"/>
    <property type="molecule type" value="Genomic_DNA"/>
</dbReference>
<dbReference type="Gene3D" id="1.10.287.70">
    <property type="match status" value="1"/>
</dbReference>
<gene>
    <name evidence="12" type="ORF">C5167_023838</name>
</gene>
<feature type="transmembrane region" description="Helical" evidence="10">
    <location>
        <begin position="52"/>
        <end position="73"/>
    </location>
</feature>
<dbReference type="InterPro" id="IPR000595">
    <property type="entry name" value="cNMP-bd_dom"/>
</dbReference>
<evidence type="ECO:0000313" key="13">
    <source>
        <dbReference type="Proteomes" id="UP000316621"/>
    </source>
</evidence>
<evidence type="ECO:0000256" key="4">
    <source>
        <dbReference type="ARBA" id="ARBA00022692"/>
    </source>
</evidence>
<keyword evidence="4 10" id="KW-0812">Transmembrane</keyword>
<feature type="transmembrane region" description="Helical" evidence="10">
    <location>
        <begin position="141"/>
        <end position="161"/>
    </location>
</feature>
<feature type="transmembrane region" description="Helical" evidence="10">
    <location>
        <begin position="107"/>
        <end position="129"/>
    </location>
</feature>
<dbReference type="InterPro" id="IPR018490">
    <property type="entry name" value="cNMP-bd_dom_sf"/>
</dbReference>